<dbReference type="AlphaFoldDB" id="A0A7J7KUZ3"/>
<dbReference type="Proteomes" id="UP000541444">
    <property type="component" value="Unassembled WGS sequence"/>
</dbReference>
<evidence type="ECO:0000313" key="3">
    <source>
        <dbReference type="Proteomes" id="UP000541444"/>
    </source>
</evidence>
<gene>
    <name evidence="2" type="ORF">GIB67_013555</name>
</gene>
<accession>A0A7J7KUZ3</accession>
<dbReference type="Pfam" id="PF13966">
    <property type="entry name" value="zf-RVT"/>
    <property type="match status" value="1"/>
</dbReference>
<protein>
    <recommendedName>
        <fullName evidence="1">Reverse transcriptase zinc-binding domain-containing protein</fullName>
    </recommendedName>
</protein>
<name>A0A7J7KUZ3_9MAGN</name>
<reference evidence="2 3" key="1">
    <citation type="journal article" date="2020" name="IScience">
        <title>Genome Sequencing of the Endangered Kingdonia uniflora (Circaeasteraceae, Ranunculales) Reveals Potential Mechanisms of Evolutionary Specialization.</title>
        <authorList>
            <person name="Sun Y."/>
            <person name="Deng T."/>
            <person name="Zhang A."/>
            <person name="Moore M.J."/>
            <person name="Landis J.B."/>
            <person name="Lin N."/>
            <person name="Zhang H."/>
            <person name="Zhang X."/>
            <person name="Huang J."/>
            <person name="Zhang X."/>
            <person name="Sun H."/>
            <person name="Wang H."/>
        </authorList>
    </citation>
    <scope>NUCLEOTIDE SEQUENCE [LARGE SCALE GENOMIC DNA]</scope>
    <source>
        <strain evidence="2">TB1705</strain>
        <tissue evidence="2">Leaf</tissue>
    </source>
</reference>
<dbReference type="EMBL" id="JACGCM010002890">
    <property type="protein sequence ID" value="KAF6134158.1"/>
    <property type="molecule type" value="Genomic_DNA"/>
</dbReference>
<feature type="domain" description="Reverse transcriptase zinc-binding" evidence="1">
    <location>
        <begin position="153"/>
        <end position="236"/>
    </location>
</feature>
<evidence type="ECO:0000313" key="2">
    <source>
        <dbReference type="EMBL" id="KAF6134158.1"/>
    </source>
</evidence>
<proteinExistence type="predicted"/>
<evidence type="ECO:0000259" key="1">
    <source>
        <dbReference type="Pfam" id="PF13966"/>
    </source>
</evidence>
<dbReference type="OrthoDB" id="1434423at2759"/>
<comment type="caution">
    <text evidence="2">The sequence shown here is derived from an EMBL/GenBank/DDBJ whole genome shotgun (WGS) entry which is preliminary data.</text>
</comment>
<keyword evidence="3" id="KW-1185">Reference proteome</keyword>
<organism evidence="2 3">
    <name type="scientific">Kingdonia uniflora</name>
    <dbReference type="NCBI Taxonomy" id="39325"/>
    <lineage>
        <taxon>Eukaryota</taxon>
        <taxon>Viridiplantae</taxon>
        <taxon>Streptophyta</taxon>
        <taxon>Embryophyta</taxon>
        <taxon>Tracheophyta</taxon>
        <taxon>Spermatophyta</taxon>
        <taxon>Magnoliopsida</taxon>
        <taxon>Ranunculales</taxon>
        <taxon>Circaeasteraceae</taxon>
        <taxon>Kingdonia</taxon>
    </lineage>
</organism>
<dbReference type="InterPro" id="IPR026960">
    <property type="entry name" value="RVT-Znf"/>
</dbReference>
<sequence length="249" mass="28952">MKEVNLSLLIKLAWNFLNGKDDCSKLMRAKFTTKAGYRIFATQGSSVWAGVRWAITEVEQRSGWIIGNGEDIDLWRDNWCHLLSLKDLINSDSLPWSTLKEKMSFIIVDGQWNVPTNLAVILHRLNIDINGITISSGKPDKKVWKPDVQGKLSVKSTFQEIRKKGQTFWWSKYLYRKPIHPRLGMWGWRLIHDCLPTDENIRKKGIVVVSMCCLCKEAEESSNHIQWGCKTTRTLWEWISQLFRIQITD</sequence>